<feature type="transmembrane region" description="Helical" evidence="1">
    <location>
        <begin position="251"/>
        <end position="273"/>
    </location>
</feature>
<feature type="transmembrane region" description="Helical" evidence="1">
    <location>
        <begin position="142"/>
        <end position="163"/>
    </location>
</feature>
<dbReference type="Proteomes" id="UP000777438">
    <property type="component" value="Unassembled WGS sequence"/>
</dbReference>
<feature type="transmembrane region" description="Helical" evidence="1">
    <location>
        <begin position="178"/>
        <end position="197"/>
    </location>
</feature>
<keyword evidence="1" id="KW-0812">Transmembrane</keyword>
<accession>A0A9P8W885</accession>
<dbReference type="EMBL" id="JAGPYM010000009">
    <property type="protein sequence ID" value="KAH6890656.1"/>
    <property type="molecule type" value="Genomic_DNA"/>
</dbReference>
<dbReference type="OrthoDB" id="5427664at2759"/>
<organism evidence="2 3">
    <name type="scientific">Thelonectria olida</name>
    <dbReference type="NCBI Taxonomy" id="1576542"/>
    <lineage>
        <taxon>Eukaryota</taxon>
        <taxon>Fungi</taxon>
        <taxon>Dikarya</taxon>
        <taxon>Ascomycota</taxon>
        <taxon>Pezizomycotina</taxon>
        <taxon>Sordariomycetes</taxon>
        <taxon>Hypocreomycetidae</taxon>
        <taxon>Hypocreales</taxon>
        <taxon>Nectriaceae</taxon>
        <taxon>Thelonectria</taxon>
    </lineage>
</organism>
<feature type="transmembrane region" description="Helical" evidence="1">
    <location>
        <begin position="218"/>
        <end position="239"/>
    </location>
</feature>
<reference evidence="2 3" key="1">
    <citation type="journal article" date="2021" name="Nat. Commun.">
        <title>Genetic determinants of endophytism in the Arabidopsis root mycobiome.</title>
        <authorList>
            <person name="Mesny F."/>
            <person name="Miyauchi S."/>
            <person name="Thiergart T."/>
            <person name="Pickel B."/>
            <person name="Atanasova L."/>
            <person name="Karlsson M."/>
            <person name="Huettel B."/>
            <person name="Barry K.W."/>
            <person name="Haridas S."/>
            <person name="Chen C."/>
            <person name="Bauer D."/>
            <person name="Andreopoulos W."/>
            <person name="Pangilinan J."/>
            <person name="LaButti K."/>
            <person name="Riley R."/>
            <person name="Lipzen A."/>
            <person name="Clum A."/>
            <person name="Drula E."/>
            <person name="Henrissat B."/>
            <person name="Kohler A."/>
            <person name="Grigoriev I.V."/>
            <person name="Martin F.M."/>
            <person name="Hacquard S."/>
        </authorList>
    </citation>
    <scope>NUCLEOTIDE SEQUENCE [LARGE SCALE GENOMIC DNA]</scope>
    <source>
        <strain evidence="2 3">MPI-CAGE-CH-0241</strain>
    </source>
</reference>
<comment type="caution">
    <text evidence="2">The sequence shown here is derived from an EMBL/GenBank/DDBJ whole genome shotgun (WGS) entry which is preliminary data.</text>
</comment>
<evidence type="ECO:0000256" key="1">
    <source>
        <dbReference type="SAM" id="Phobius"/>
    </source>
</evidence>
<feature type="transmembrane region" description="Helical" evidence="1">
    <location>
        <begin position="294"/>
        <end position="314"/>
    </location>
</feature>
<feature type="transmembrane region" description="Helical" evidence="1">
    <location>
        <begin position="367"/>
        <end position="390"/>
    </location>
</feature>
<sequence>MSEIPSTETPQSWPDNCGIYWTTVTPIDPDPDIAGIGVLISFIAIGSVIMILGFAQVWRNENEDFNLSNLFFPPGLLEYEALKKRQENGDADAPGECETKDHKGEQPPSALSWTLFALGDTQFAMGIAICAATLAKRDITAYHYLVANELIWLAMITSTLGFFTTRTQILDKASPFKVGIRVALMWTLFGLILGIEFRRNDFLYFAESVYKFAPAWDWSNWRVVLSFILLLFTSLGVVIDTVSVRLDWALWMNFSAGELVLSTLYPIAIIRSWECPRPRDQPTAVGICVASSQVLGYSILLALAFIICPVLWLASLVVYSFTFQPFTTYAGNLAFFLWGSHDVFLWRLKGKACMQADDRRTEDEFGFGQVIALTLLISPIINSADLWAAFTFAPCCIQGPVVCYGSKSASIVSGFQYHVRVCAFGHKELEYVWLRWNGSSSSKGTAIIACTKHQVHISAFLNKKFDGIQSASRSFSRQGTTELASWERYVHIHTCLDETFISTGVPPTRCSGQGSISVPNWYLYIRIGILLNKEFDSIQTVVKSCSKQGTPGVLNWERYIRFRPRTDEELNSSDVSSRSCFQQRAIDPIGPQFPNAIVG</sequence>
<name>A0A9P8W885_9HYPO</name>
<keyword evidence="1" id="KW-1133">Transmembrane helix</keyword>
<dbReference type="AlphaFoldDB" id="A0A9P8W885"/>
<feature type="transmembrane region" description="Helical" evidence="1">
    <location>
        <begin position="326"/>
        <end position="346"/>
    </location>
</feature>
<dbReference type="PANTHER" id="PTHR37577:SF1">
    <property type="entry name" value="INTEGRAL MEMBRANE PROTEIN"/>
    <property type="match status" value="1"/>
</dbReference>
<feature type="transmembrane region" description="Helical" evidence="1">
    <location>
        <begin position="36"/>
        <end position="58"/>
    </location>
</feature>
<proteinExistence type="predicted"/>
<keyword evidence="3" id="KW-1185">Reference proteome</keyword>
<dbReference type="PANTHER" id="PTHR37577">
    <property type="entry name" value="INTEGRAL MEMBRANE PROTEIN"/>
    <property type="match status" value="1"/>
</dbReference>
<keyword evidence="1" id="KW-0472">Membrane</keyword>
<gene>
    <name evidence="2" type="ORF">B0T10DRAFT_596811</name>
</gene>
<evidence type="ECO:0000313" key="2">
    <source>
        <dbReference type="EMBL" id="KAH6890656.1"/>
    </source>
</evidence>
<dbReference type="InterPro" id="IPR053018">
    <property type="entry name" value="Elsinochrome_Biosynth-Asso"/>
</dbReference>
<evidence type="ECO:0000313" key="3">
    <source>
        <dbReference type="Proteomes" id="UP000777438"/>
    </source>
</evidence>
<protein>
    <submittedName>
        <fullName evidence="2">Uncharacterized protein</fullName>
    </submittedName>
</protein>